<dbReference type="STRING" id="644358.A0A0C4DPU2"/>
<dbReference type="Pfam" id="PF06985">
    <property type="entry name" value="HET"/>
    <property type="match status" value="1"/>
</dbReference>
<keyword evidence="4" id="KW-1185">Reference proteome</keyword>
<dbReference type="EMBL" id="GL876966">
    <property type="protein sequence ID" value="KLU82800.1"/>
    <property type="molecule type" value="Genomic_DNA"/>
</dbReference>
<feature type="domain" description="Heterokaryon incompatibility" evidence="1">
    <location>
        <begin position="139"/>
        <end position="263"/>
    </location>
</feature>
<dbReference type="OrthoDB" id="3789824at2759"/>
<protein>
    <recommendedName>
        <fullName evidence="1">Heterokaryon incompatibility domain-containing protein</fullName>
    </recommendedName>
</protein>
<accession>A0A0C4DPU2</accession>
<dbReference type="PANTHER" id="PTHR33112">
    <property type="entry name" value="DOMAIN PROTEIN, PUTATIVE-RELATED"/>
    <property type="match status" value="1"/>
</dbReference>
<reference evidence="3" key="4">
    <citation type="journal article" date="2015" name="G3 (Bethesda)">
        <title>Genome sequences of three phytopathogenic species of the Magnaporthaceae family of fungi.</title>
        <authorList>
            <person name="Okagaki L.H."/>
            <person name="Nunes C.C."/>
            <person name="Sailsbery J."/>
            <person name="Clay B."/>
            <person name="Brown D."/>
            <person name="John T."/>
            <person name="Oh Y."/>
            <person name="Young N."/>
            <person name="Fitzgerald M."/>
            <person name="Haas B.J."/>
            <person name="Zeng Q."/>
            <person name="Young S."/>
            <person name="Adiconis X."/>
            <person name="Fan L."/>
            <person name="Levin J.Z."/>
            <person name="Mitchell T.K."/>
            <person name="Okubara P.A."/>
            <person name="Farman M.L."/>
            <person name="Kohn L.M."/>
            <person name="Birren B."/>
            <person name="Ma L.-J."/>
            <person name="Dean R.A."/>
        </authorList>
    </citation>
    <scope>NUCLEOTIDE SEQUENCE</scope>
    <source>
        <strain evidence="3">ATCC 64411 / 73-15</strain>
    </source>
</reference>
<proteinExistence type="predicted"/>
<dbReference type="EnsemblFungi" id="MAPG_01868T0">
    <property type="protein sequence ID" value="MAPG_01868T0"/>
    <property type="gene ID" value="MAPG_01868"/>
</dbReference>
<dbReference type="VEuPathDB" id="FungiDB:MAPG_01868"/>
<evidence type="ECO:0000313" key="4">
    <source>
        <dbReference type="Proteomes" id="UP000011715"/>
    </source>
</evidence>
<dbReference type="eggNOG" id="ENOG502RX28">
    <property type="taxonomic scope" value="Eukaryota"/>
</dbReference>
<reference evidence="2" key="2">
    <citation type="submission" date="2010-05" db="EMBL/GenBank/DDBJ databases">
        <title>The Genome Sequence of Magnaporthe poae strain ATCC 64411.</title>
        <authorList>
            <consortium name="The Broad Institute Genome Sequencing Platform"/>
            <consortium name="Broad Institute Genome Sequencing Center for Infectious Disease"/>
            <person name="Ma L.-J."/>
            <person name="Dead R."/>
            <person name="Young S."/>
            <person name="Zeng Q."/>
            <person name="Koehrsen M."/>
            <person name="Alvarado L."/>
            <person name="Berlin A."/>
            <person name="Chapman S.B."/>
            <person name="Chen Z."/>
            <person name="Freedman E."/>
            <person name="Gellesch M."/>
            <person name="Goldberg J."/>
            <person name="Griggs A."/>
            <person name="Gujja S."/>
            <person name="Heilman E.R."/>
            <person name="Heiman D."/>
            <person name="Hepburn T."/>
            <person name="Howarth C."/>
            <person name="Jen D."/>
            <person name="Larson L."/>
            <person name="Mehta T."/>
            <person name="Neiman D."/>
            <person name="Pearson M."/>
            <person name="Roberts A."/>
            <person name="Saif S."/>
            <person name="Shea T."/>
            <person name="Shenoy N."/>
            <person name="Sisk P."/>
            <person name="Stolte C."/>
            <person name="Sykes S."/>
            <person name="Walk T."/>
            <person name="White J."/>
            <person name="Yandava C."/>
            <person name="Haas B."/>
            <person name="Nusbaum C."/>
            <person name="Birren B."/>
        </authorList>
    </citation>
    <scope>NUCLEOTIDE SEQUENCE</scope>
    <source>
        <strain evidence="2">ATCC 64411</strain>
    </source>
</reference>
<sequence length="581" mass="65282">MEHLRQLDSRGDHGGIILSHGLGGIHKNREICDLCCVMDQAIEDYRQAGLRPLMDFPPESVMEFYSNLPDDTRVLLRLRGVDGDGFAWFGDESWRRNSTCDAKNPGFAVEILAELTFDSSKPEYLLVGILSLYLRDAKPGLKYLWVDAICIVQDDKADWKRHTLIMGSIYANATLTIAAASASSGEEGCYLQDPDVDEGETPPHPYEARTPCIYSGRYLGDVLVVPFHKRHRGLPVGLGTGHSNLYTDLRTSRWDTRAWVFQERFFSRRIVYFAKSQVYWQCQTFMAGQNFPWLESMAGRGVRERDGRWKGLKHLKHTWRVFLASYTRAGISYPSDRLPALASIAREAEQIYRRSYVAGLFVDTFPQSLLWIANNLEGKLRVPAGVSPLERASSWSWAHWEGPINPDPISNHTTSSHLGAKDIRILKFGHDDSHHRSALIFSSSMGRAARSPLVLTPNELQMFDHKGGYRYGFSVEKAECHAMASSRGFLVFDDPDSAPIDCELIHIGRVQLNSHSTLRGRTKGEIDISLAVEVVARPPELEGQIPELPCYKRLGVAYQIRGHAQSAAAAVPTPTRKIILL</sequence>
<dbReference type="EMBL" id="ADBL01000462">
    <property type="status" value="NOT_ANNOTATED_CDS"/>
    <property type="molecule type" value="Genomic_DNA"/>
</dbReference>
<reference evidence="3" key="5">
    <citation type="submission" date="2015-06" db="UniProtKB">
        <authorList>
            <consortium name="EnsemblFungi"/>
        </authorList>
    </citation>
    <scope>IDENTIFICATION</scope>
    <source>
        <strain evidence="3">ATCC 64411</strain>
    </source>
</reference>
<evidence type="ECO:0000313" key="3">
    <source>
        <dbReference type="EnsemblFungi" id="MAPG_01868T0"/>
    </source>
</evidence>
<evidence type="ECO:0000313" key="2">
    <source>
        <dbReference type="EMBL" id="KLU82800.1"/>
    </source>
</evidence>
<dbReference type="AlphaFoldDB" id="A0A0C4DPU2"/>
<evidence type="ECO:0000259" key="1">
    <source>
        <dbReference type="Pfam" id="PF06985"/>
    </source>
</evidence>
<organism evidence="3 4">
    <name type="scientific">Magnaporthiopsis poae (strain ATCC 64411 / 73-15)</name>
    <name type="common">Kentucky bluegrass fungus</name>
    <name type="synonym">Magnaporthe poae</name>
    <dbReference type="NCBI Taxonomy" id="644358"/>
    <lineage>
        <taxon>Eukaryota</taxon>
        <taxon>Fungi</taxon>
        <taxon>Dikarya</taxon>
        <taxon>Ascomycota</taxon>
        <taxon>Pezizomycotina</taxon>
        <taxon>Sordariomycetes</taxon>
        <taxon>Sordariomycetidae</taxon>
        <taxon>Magnaporthales</taxon>
        <taxon>Magnaporthaceae</taxon>
        <taxon>Magnaporthiopsis</taxon>
    </lineage>
</organism>
<dbReference type="Proteomes" id="UP000011715">
    <property type="component" value="Unassembled WGS sequence"/>
</dbReference>
<reference evidence="2" key="3">
    <citation type="submission" date="2011-03" db="EMBL/GenBank/DDBJ databases">
        <title>Annotation of Magnaporthe poae ATCC 64411.</title>
        <authorList>
            <person name="Ma L.-J."/>
            <person name="Dead R."/>
            <person name="Young S.K."/>
            <person name="Zeng Q."/>
            <person name="Gargeya S."/>
            <person name="Fitzgerald M."/>
            <person name="Haas B."/>
            <person name="Abouelleil A."/>
            <person name="Alvarado L."/>
            <person name="Arachchi H.M."/>
            <person name="Berlin A."/>
            <person name="Brown A."/>
            <person name="Chapman S.B."/>
            <person name="Chen Z."/>
            <person name="Dunbar C."/>
            <person name="Freedman E."/>
            <person name="Gearin G."/>
            <person name="Gellesch M."/>
            <person name="Goldberg J."/>
            <person name="Griggs A."/>
            <person name="Gujja S."/>
            <person name="Heiman D."/>
            <person name="Howarth C."/>
            <person name="Larson L."/>
            <person name="Lui A."/>
            <person name="MacDonald P.J.P."/>
            <person name="Mehta T."/>
            <person name="Montmayeur A."/>
            <person name="Murphy C."/>
            <person name="Neiman D."/>
            <person name="Pearson M."/>
            <person name="Priest M."/>
            <person name="Roberts A."/>
            <person name="Saif S."/>
            <person name="Shea T."/>
            <person name="Shenoy N."/>
            <person name="Sisk P."/>
            <person name="Stolte C."/>
            <person name="Sykes S."/>
            <person name="Yandava C."/>
            <person name="Wortman J."/>
            <person name="Nusbaum C."/>
            <person name="Birren B."/>
        </authorList>
    </citation>
    <scope>NUCLEOTIDE SEQUENCE</scope>
    <source>
        <strain evidence="2">ATCC 64411</strain>
    </source>
</reference>
<name>A0A0C4DPU2_MAGP6</name>
<gene>
    <name evidence="2" type="ORF">MAPG_01868</name>
</gene>
<reference evidence="4" key="1">
    <citation type="submission" date="2010-05" db="EMBL/GenBank/DDBJ databases">
        <title>The genome sequence of Magnaporthe poae strain ATCC 64411.</title>
        <authorList>
            <person name="Ma L.-J."/>
            <person name="Dead R."/>
            <person name="Young S."/>
            <person name="Zeng Q."/>
            <person name="Koehrsen M."/>
            <person name="Alvarado L."/>
            <person name="Berlin A."/>
            <person name="Chapman S.B."/>
            <person name="Chen Z."/>
            <person name="Freedman E."/>
            <person name="Gellesch M."/>
            <person name="Goldberg J."/>
            <person name="Griggs A."/>
            <person name="Gujja S."/>
            <person name="Heilman E.R."/>
            <person name="Heiman D."/>
            <person name="Hepburn T."/>
            <person name="Howarth C."/>
            <person name="Jen D."/>
            <person name="Larson L."/>
            <person name="Mehta T."/>
            <person name="Neiman D."/>
            <person name="Pearson M."/>
            <person name="Roberts A."/>
            <person name="Saif S."/>
            <person name="Shea T."/>
            <person name="Shenoy N."/>
            <person name="Sisk P."/>
            <person name="Stolte C."/>
            <person name="Sykes S."/>
            <person name="Walk T."/>
            <person name="White J."/>
            <person name="Yandava C."/>
            <person name="Haas B."/>
            <person name="Nusbaum C."/>
            <person name="Birren B."/>
        </authorList>
    </citation>
    <scope>NUCLEOTIDE SEQUENCE [LARGE SCALE GENOMIC DNA]</scope>
    <source>
        <strain evidence="4">ATCC 64411 / 73-15</strain>
    </source>
</reference>
<dbReference type="PANTHER" id="PTHR33112:SF8">
    <property type="entry name" value="HETEROKARYON INCOMPATIBILITY DOMAIN-CONTAINING PROTEIN"/>
    <property type="match status" value="1"/>
</dbReference>
<dbReference type="InterPro" id="IPR010730">
    <property type="entry name" value="HET"/>
</dbReference>